<name>A0A1I5XXZ9_9GAMM</name>
<dbReference type="EMBL" id="FOXK01000012">
    <property type="protein sequence ID" value="SFQ36871.1"/>
    <property type="molecule type" value="Genomic_DNA"/>
</dbReference>
<evidence type="ECO:0000313" key="2">
    <source>
        <dbReference type="Proteomes" id="UP000182025"/>
    </source>
</evidence>
<organism evidence="1 2">
    <name type="scientific">Ectopseudomonas toyotomiensis</name>
    <dbReference type="NCBI Taxonomy" id="554344"/>
    <lineage>
        <taxon>Bacteria</taxon>
        <taxon>Pseudomonadati</taxon>
        <taxon>Pseudomonadota</taxon>
        <taxon>Gammaproteobacteria</taxon>
        <taxon>Pseudomonadales</taxon>
        <taxon>Pseudomonadaceae</taxon>
        <taxon>Ectopseudomonas</taxon>
    </lineage>
</organism>
<dbReference type="Proteomes" id="UP000182025">
    <property type="component" value="Unassembled WGS sequence"/>
</dbReference>
<keyword evidence="1" id="KW-0808">Transferase</keyword>
<reference evidence="2" key="1">
    <citation type="submission" date="2016-10" db="EMBL/GenBank/DDBJ databases">
        <authorList>
            <person name="Varghese N."/>
            <person name="Submissions S."/>
        </authorList>
    </citation>
    <scope>NUCLEOTIDE SEQUENCE [LARGE SCALE GENOMIC DNA]</scope>
    <source>
        <strain evidence="2">JCM 15604</strain>
    </source>
</reference>
<proteinExistence type="predicted"/>
<gene>
    <name evidence="1" type="ORF">SAMN05216177_11227</name>
</gene>
<dbReference type="SUPFAM" id="SSF53335">
    <property type="entry name" value="S-adenosyl-L-methionine-dependent methyltransferases"/>
    <property type="match status" value="1"/>
</dbReference>
<dbReference type="CDD" id="cd02440">
    <property type="entry name" value="AdoMet_MTases"/>
    <property type="match status" value="1"/>
</dbReference>
<dbReference type="Pfam" id="PF13489">
    <property type="entry name" value="Methyltransf_23"/>
    <property type="match status" value="1"/>
</dbReference>
<dbReference type="PANTHER" id="PTHR43861">
    <property type="entry name" value="TRANS-ACONITATE 2-METHYLTRANSFERASE-RELATED"/>
    <property type="match status" value="1"/>
</dbReference>
<protein>
    <submittedName>
        <fullName evidence="1">Methyltransferase domain-containing protein</fullName>
    </submittedName>
</protein>
<keyword evidence="1" id="KW-0489">Methyltransferase</keyword>
<keyword evidence="2" id="KW-1185">Reference proteome</keyword>
<dbReference type="GO" id="GO:0008168">
    <property type="term" value="F:methyltransferase activity"/>
    <property type="evidence" value="ECO:0007669"/>
    <property type="project" value="UniProtKB-KW"/>
</dbReference>
<dbReference type="AlphaFoldDB" id="A0A1I5XXZ9"/>
<dbReference type="Gene3D" id="3.40.50.150">
    <property type="entry name" value="Vaccinia Virus protein VP39"/>
    <property type="match status" value="1"/>
</dbReference>
<accession>A0A1I5XXZ9</accession>
<evidence type="ECO:0000313" key="1">
    <source>
        <dbReference type="EMBL" id="SFQ36871.1"/>
    </source>
</evidence>
<dbReference type="InterPro" id="IPR029063">
    <property type="entry name" value="SAM-dependent_MTases_sf"/>
</dbReference>
<sequence length="290" mass="31191">MAGCVGCGSLLLDPRPTPAALPKAYGSYYTHQPPIAENGVLEGRGLLKKIARAYIARRYGIGMPGPAWMVPLAFFAWPLRQQLDYHLRHLPPGGGRLLDLGCGSGGFLKRAGDAGWDAVGVEPDPAAAGAARQSSQVDVYESLDDVSGLFDVITMAHVVEHVHDPRSLLADCHSRLRPGGHLWLATPNISGVGHRLYGDAWQPLETPRHLVMPSPLALASLLRDVGFDEVHFLRRGRGSAKRLRASSMRAAALGRRIWTVEPLALLVDLAASLSPYAAEELVVVATRGAR</sequence>
<dbReference type="GO" id="GO:0032259">
    <property type="term" value="P:methylation"/>
    <property type="evidence" value="ECO:0007669"/>
    <property type="project" value="UniProtKB-KW"/>
</dbReference>